<dbReference type="PANTHER" id="PTHR32120">
    <property type="entry name" value="SMALL RIBOSOMAL SUBUNIT BIOGENESIS GTPASE RSGA"/>
    <property type="match status" value="1"/>
</dbReference>
<keyword evidence="1 10" id="KW-0963">Cytoplasm</keyword>
<sequence length="353" mass="39690">MRLEDLGYSDFFEAARIGLGLKDYSPARVIAEYKGSYRLRDGAREFSGTITGRQMFDARSIEDYPAVGDWAVVRETGEKAVIHQVLPRKTVLKRRYGGRAESQVIASNVDVAFVIESIDRDYNLNRFERYLTIVGDGGIKPVIVLNKADLISEQELNDRISQVEKRFGDINAVKTSTIVEHGLDEMRACILRGRTYCLLGSSGVGKSSIINTLLGKRVIRTDAISNHTGKGKHTTTAREMYFLENGGILIDTPGMREIGMTDSSAGLEKMFAEITGLARHCRFIDCTHAHEPGCAVRKAVESGGLDENRYANYLKLVKEAEYYEMSVVQKRRKDREFGRFMKKAKDQRKRQGP</sequence>
<dbReference type="PROSITE" id="PS51721">
    <property type="entry name" value="G_CP"/>
    <property type="match status" value="1"/>
</dbReference>
<evidence type="ECO:0000256" key="4">
    <source>
        <dbReference type="ARBA" id="ARBA00022730"/>
    </source>
</evidence>
<evidence type="ECO:0000256" key="5">
    <source>
        <dbReference type="ARBA" id="ARBA00022741"/>
    </source>
</evidence>
<dbReference type="NCBIfam" id="TIGR00157">
    <property type="entry name" value="ribosome small subunit-dependent GTPase A"/>
    <property type="match status" value="1"/>
</dbReference>
<gene>
    <name evidence="10" type="primary">rsgA</name>
    <name evidence="13" type="ORF">A2Y75_06485</name>
</gene>
<comment type="caution">
    <text evidence="13">The sequence shown here is derived from an EMBL/GenBank/DDBJ whole genome shotgun (WGS) entry which is preliminary data.</text>
</comment>
<evidence type="ECO:0000259" key="12">
    <source>
        <dbReference type="PROSITE" id="PS51721"/>
    </source>
</evidence>
<keyword evidence="9 10" id="KW-0342">GTP-binding</keyword>
<evidence type="ECO:0000256" key="1">
    <source>
        <dbReference type="ARBA" id="ARBA00022490"/>
    </source>
</evidence>
<evidence type="ECO:0000259" key="11">
    <source>
        <dbReference type="PROSITE" id="PS50936"/>
    </source>
</evidence>
<dbReference type="Gene3D" id="3.40.50.300">
    <property type="entry name" value="P-loop containing nucleotide triphosphate hydrolases"/>
    <property type="match status" value="1"/>
</dbReference>
<dbReference type="InterPro" id="IPR027417">
    <property type="entry name" value="P-loop_NTPase"/>
</dbReference>
<dbReference type="GO" id="GO:0005737">
    <property type="term" value="C:cytoplasm"/>
    <property type="evidence" value="ECO:0007669"/>
    <property type="project" value="UniProtKB-SubCell"/>
</dbReference>
<dbReference type="AlphaFoldDB" id="A0A1F2WIY1"/>
<evidence type="ECO:0000256" key="10">
    <source>
        <dbReference type="HAMAP-Rule" id="MF_01820"/>
    </source>
</evidence>
<protein>
    <recommendedName>
        <fullName evidence="10">Small ribosomal subunit biogenesis GTPase RsgA</fullName>
        <ecNumber evidence="10">3.6.1.-</ecNumber>
    </recommendedName>
</protein>
<evidence type="ECO:0000256" key="2">
    <source>
        <dbReference type="ARBA" id="ARBA00022517"/>
    </source>
</evidence>
<name>A0A1F2WIY1_9ACTN</name>
<dbReference type="InterPro" id="IPR030378">
    <property type="entry name" value="G_CP_dom"/>
</dbReference>
<dbReference type="InterPro" id="IPR004881">
    <property type="entry name" value="Ribosome_biogen_GTPase_RsgA"/>
</dbReference>
<dbReference type="Pfam" id="PF03193">
    <property type="entry name" value="RsgA_GTPase"/>
    <property type="match status" value="1"/>
</dbReference>
<keyword evidence="8 10" id="KW-0694">RNA-binding</keyword>
<keyword evidence="3 10" id="KW-0479">Metal-binding</keyword>
<comment type="cofactor">
    <cofactor evidence="10">
        <name>Zn(2+)</name>
        <dbReference type="ChEBI" id="CHEBI:29105"/>
    </cofactor>
    <text evidence="10">Binds 1 zinc ion per subunit.</text>
</comment>
<comment type="subunit">
    <text evidence="10">Monomer. Associates with 30S ribosomal subunit, binds 16S rRNA.</text>
</comment>
<dbReference type="HAMAP" id="MF_01820">
    <property type="entry name" value="GTPase_RsgA"/>
    <property type="match status" value="1"/>
</dbReference>
<dbReference type="GO" id="GO:0042274">
    <property type="term" value="P:ribosomal small subunit biogenesis"/>
    <property type="evidence" value="ECO:0007669"/>
    <property type="project" value="UniProtKB-UniRule"/>
</dbReference>
<feature type="binding site" evidence="10">
    <location>
        <begin position="200"/>
        <end position="208"/>
    </location>
    <ligand>
        <name>GTP</name>
        <dbReference type="ChEBI" id="CHEBI:37565"/>
    </ligand>
</feature>
<dbReference type="SUPFAM" id="SSF52540">
    <property type="entry name" value="P-loop containing nucleoside triphosphate hydrolases"/>
    <property type="match status" value="1"/>
</dbReference>
<evidence type="ECO:0000256" key="3">
    <source>
        <dbReference type="ARBA" id="ARBA00022723"/>
    </source>
</evidence>
<dbReference type="STRING" id="1797197.A2Y75_06485"/>
<keyword evidence="7 10" id="KW-0862">Zinc</keyword>
<keyword evidence="6 10" id="KW-0378">Hydrolase</keyword>
<feature type="binding site" evidence="10">
    <location>
        <position position="286"/>
    </location>
    <ligand>
        <name>Zn(2+)</name>
        <dbReference type="ChEBI" id="CHEBI:29105"/>
    </ligand>
</feature>
<dbReference type="Proteomes" id="UP000177876">
    <property type="component" value="Unassembled WGS sequence"/>
</dbReference>
<keyword evidence="4 10" id="KW-0699">rRNA-binding</keyword>
<comment type="function">
    <text evidence="10">One of several proteins that assist in the late maturation steps of the functional core of the 30S ribosomal subunit. Helps release RbfA from mature subunits. May play a role in the assembly of ribosomal proteins into the subunit. Circularly permuted GTPase that catalyzes slow GTP hydrolysis, GTPase activity is stimulated by the 30S ribosomal subunit.</text>
</comment>
<dbReference type="GO" id="GO:0003924">
    <property type="term" value="F:GTPase activity"/>
    <property type="evidence" value="ECO:0007669"/>
    <property type="project" value="UniProtKB-UniRule"/>
</dbReference>
<comment type="similarity">
    <text evidence="10">Belongs to the TRAFAC class YlqF/YawG GTPase family. RsgA subfamily.</text>
</comment>
<dbReference type="EC" id="3.6.1.-" evidence="10"/>
<dbReference type="GO" id="GO:0005525">
    <property type="term" value="F:GTP binding"/>
    <property type="evidence" value="ECO:0007669"/>
    <property type="project" value="UniProtKB-UniRule"/>
</dbReference>
<reference evidence="13 14" key="1">
    <citation type="journal article" date="2016" name="Nat. Commun.">
        <title>Thousands of microbial genomes shed light on interconnected biogeochemical processes in an aquifer system.</title>
        <authorList>
            <person name="Anantharaman K."/>
            <person name="Brown C.T."/>
            <person name="Hug L.A."/>
            <person name="Sharon I."/>
            <person name="Castelle C.J."/>
            <person name="Probst A.J."/>
            <person name="Thomas B.C."/>
            <person name="Singh A."/>
            <person name="Wilkins M.J."/>
            <person name="Karaoz U."/>
            <person name="Brodie E.L."/>
            <person name="Williams K.H."/>
            <person name="Hubbard S.S."/>
            <person name="Banfield J.F."/>
        </authorList>
    </citation>
    <scope>NUCLEOTIDE SEQUENCE [LARGE SCALE GENOMIC DNA]</scope>
</reference>
<dbReference type="InterPro" id="IPR010914">
    <property type="entry name" value="RsgA_GTPase_dom"/>
</dbReference>
<keyword evidence="5 10" id="KW-0547">Nucleotide-binding</keyword>
<feature type="binding site" evidence="10">
    <location>
        <begin position="146"/>
        <end position="149"/>
    </location>
    <ligand>
        <name>GTP</name>
        <dbReference type="ChEBI" id="CHEBI:37565"/>
    </ligand>
</feature>
<evidence type="ECO:0000256" key="7">
    <source>
        <dbReference type="ARBA" id="ARBA00022833"/>
    </source>
</evidence>
<evidence type="ECO:0000256" key="9">
    <source>
        <dbReference type="ARBA" id="ARBA00023134"/>
    </source>
</evidence>
<feature type="domain" description="EngC GTPase" evidence="11">
    <location>
        <begin position="107"/>
        <end position="256"/>
    </location>
</feature>
<evidence type="ECO:0000256" key="8">
    <source>
        <dbReference type="ARBA" id="ARBA00022884"/>
    </source>
</evidence>
<dbReference type="Gene3D" id="1.10.40.50">
    <property type="entry name" value="Probable gtpase engc, domain 3"/>
    <property type="match status" value="1"/>
</dbReference>
<feature type="binding site" evidence="10">
    <location>
        <position position="294"/>
    </location>
    <ligand>
        <name>Zn(2+)</name>
        <dbReference type="ChEBI" id="CHEBI:29105"/>
    </ligand>
</feature>
<organism evidence="13 14">
    <name type="scientific">Candidatus Solincola sediminis</name>
    <dbReference type="NCBI Taxonomy" id="1797199"/>
    <lineage>
        <taxon>Bacteria</taxon>
        <taxon>Bacillati</taxon>
        <taxon>Actinomycetota</taxon>
        <taxon>Candidatus Geothermincolia</taxon>
        <taxon>Candidatus Geothermincolales</taxon>
        <taxon>Candidatus Geothermincolaceae</taxon>
        <taxon>Candidatus Solincola</taxon>
    </lineage>
</organism>
<evidence type="ECO:0000256" key="6">
    <source>
        <dbReference type="ARBA" id="ARBA00022801"/>
    </source>
</evidence>
<feature type="binding site" evidence="10">
    <location>
        <position position="281"/>
    </location>
    <ligand>
        <name>Zn(2+)</name>
        <dbReference type="ChEBI" id="CHEBI:29105"/>
    </ligand>
</feature>
<dbReference type="GO" id="GO:0046872">
    <property type="term" value="F:metal ion binding"/>
    <property type="evidence" value="ECO:0007669"/>
    <property type="project" value="UniProtKB-KW"/>
</dbReference>
<dbReference type="CDD" id="cd01854">
    <property type="entry name" value="YjeQ_EngC"/>
    <property type="match status" value="1"/>
</dbReference>
<dbReference type="PANTHER" id="PTHR32120:SF10">
    <property type="entry name" value="SMALL RIBOSOMAL SUBUNIT BIOGENESIS GTPASE RSGA"/>
    <property type="match status" value="1"/>
</dbReference>
<comment type="subcellular location">
    <subcellularLocation>
        <location evidence="10">Cytoplasm</location>
    </subcellularLocation>
</comment>
<feature type="domain" description="CP-type G" evidence="12">
    <location>
        <begin position="98"/>
        <end position="258"/>
    </location>
</feature>
<feature type="binding site" evidence="10">
    <location>
        <position position="288"/>
    </location>
    <ligand>
        <name>Zn(2+)</name>
        <dbReference type="ChEBI" id="CHEBI:29105"/>
    </ligand>
</feature>
<dbReference type="PROSITE" id="PS50936">
    <property type="entry name" value="ENGC_GTPASE"/>
    <property type="match status" value="1"/>
</dbReference>
<accession>A0A1F2WIY1</accession>
<dbReference type="GO" id="GO:0019843">
    <property type="term" value="F:rRNA binding"/>
    <property type="evidence" value="ECO:0007669"/>
    <property type="project" value="UniProtKB-KW"/>
</dbReference>
<dbReference type="EMBL" id="MELK01000040">
    <property type="protein sequence ID" value="OFW56810.1"/>
    <property type="molecule type" value="Genomic_DNA"/>
</dbReference>
<proteinExistence type="inferred from homology"/>
<evidence type="ECO:0000313" key="14">
    <source>
        <dbReference type="Proteomes" id="UP000177876"/>
    </source>
</evidence>
<keyword evidence="2 10" id="KW-0690">Ribosome biogenesis</keyword>
<evidence type="ECO:0000313" key="13">
    <source>
        <dbReference type="EMBL" id="OFW56810.1"/>
    </source>
</evidence>